<evidence type="ECO:0000256" key="1">
    <source>
        <dbReference type="ARBA" id="ARBA00006432"/>
    </source>
</evidence>
<dbReference type="Gene3D" id="3.40.50.12780">
    <property type="entry name" value="N-terminal domain of ligase-like"/>
    <property type="match status" value="1"/>
</dbReference>
<evidence type="ECO:0000313" key="3">
    <source>
        <dbReference type="EMBL" id="THU01947.1"/>
    </source>
</evidence>
<feature type="domain" description="AMP-dependent synthetase/ligase" evidence="2">
    <location>
        <begin position="38"/>
        <end position="422"/>
    </location>
</feature>
<dbReference type="InterPro" id="IPR000873">
    <property type="entry name" value="AMP-dep_synth/lig_dom"/>
</dbReference>
<dbReference type="OrthoDB" id="6297021at2"/>
<reference evidence="3 4" key="1">
    <citation type="journal article" date="2015" name="Antonie Van Leeuwenhoek">
        <title>Lampropedia puyangensis sp. nov., isolated from symptomatic bark of Populus ? euramericana canker and emended description of Lampropedia hyalina (Ehrenberg 1832) Lee et al. 2004.</title>
        <authorList>
            <person name="Li Y."/>
            <person name="Wang T."/>
            <person name="Piao C.G."/>
            <person name="Wang L.F."/>
            <person name="Tian G.Z."/>
            <person name="Zhu T.H."/>
            <person name="Guo M.W."/>
        </authorList>
    </citation>
    <scope>NUCLEOTIDE SEQUENCE [LARGE SCALE GENOMIC DNA]</scope>
    <source>
        <strain evidence="3 4">2-bin</strain>
    </source>
</reference>
<protein>
    <recommendedName>
        <fullName evidence="2">AMP-dependent synthetase/ligase domain-containing protein</fullName>
    </recommendedName>
</protein>
<sequence>MRERKVGGFAHLLEALCYAAEVPSQRLSWFDSTGQLADTLTYAQLLQRTEHFAQALTQRTAHAEINSNAIAQRIGIIAHTGPDFLALFCACQWIGAIPCPLPVLGVLQDAERYTQSLQNMCVAAGISTVLVPPSLKKVLQTPALAGIACISFDELACSTSGTRMPTPTVAPILPDAIAYVQFSSGSTGQPKGVAISHAALMHNVDAILQHGMKLTEDDCAFSWLPYFHDMGLVGFVLAPLCGQVSVDYLAPAAFARRPYLWLNLMAERGSTITYAPNFAWRLAAQCAEKVSPERQLHAIRIAGIGGDYVDYGALVAFKEVFEKHGFDANAFKPSYGLAEATLAVTMCHAPFIQQCAYFSLDEVSHQVKEVLPDTPDAKPLVNCGLPLTDWTIHILDDAGQPLPPGVEGAINLQGSAQLSGYFKNGHLEHTVAAQPISTGDRGFLSTDGALYITGRSKDMIVINGRNIWPLDVELAVHEQTLIALEHMQLIQVHASNNHTPQLHLLVHEKALRQHGGSGILNAIETTATATAGAKVIASLVPNGMIAYTSSGKKARALTASRFTAQSEIPLSIPEQADGLPTNFSQTKTTP</sequence>
<dbReference type="InterPro" id="IPR020845">
    <property type="entry name" value="AMP-binding_CS"/>
</dbReference>
<evidence type="ECO:0000313" key="4">
    <source>
        <dbReference type="Proteomes" id="UP000308917"/>
    </source>
</evidence>
<name>A0A4S8F4A5_9BURK</name>
<keyword evidence="4" id="KW-1185">Reference proteome</keyword>
<evidence type="ECO:0000259" key="2">
    <source>
        <dbReference type="Pfam" id="PF00501"/>
    </source>
</evidence>
<dbReference type="Gene3D" id="3.30.300.30">
    <property type="match status" value="1"/>
</dbReference>
<dbReference type="SUPFAM" id="SSF56801">
    <property type="entry name" value="Acetyl-CoA synthetase-like"/>
    <property type="match status" value="1"/>
</dbReference>
<dbReference type="GO" id="GO:0005886">
    <property type="term" value="C:plasma membrane"/>
    <property type="evidence" value="ECO:0007669"/>
    <property type="project" value="TreeGrafter"/>
</dbReference>
<dbReference type="AlphaFoldDB" id="A0A4S8F4A5"/>
<proteinExistence type="inferred from homology"/>
<organism evidence="3 4">
    <name type="scientific">Lampropedia puyangensis</name>
    <dbReference type="NCBI Taxonomy" id="1330072"/>
    <lineage>
        <taxon>Bacteria</taxon>
        <taxon>Pseudomonadati</taxon>
        <taxon>Pseudomonadota</taxon>
        <taxon>Betaproteobacteria</taxon>
        <taxon>Burkholderiales</taxon>
        <taxon>Comamonadaceae</taxon>
        <taxon>Lampropedia</taxon>
    </lineage>
</organism>
<dbReference type="Pfam" id="PF00501">
    <property type="entry name" value="AMP-binding"/>
    <property type="match status" value="1"/>
</dbReference>
<gene>
    <name evidence="3" type="ORF">E9531_08060</name>
</gene>
<accession>A0A4S8F4A5</accession>
<dbReference type="InterPro" id="IPR045851">
    <property type="entry name" value="AMP-bd_C_sf"/>
</dbReference>
<dbReference type="Proteomes" id="UP000308917">
    <property type="component" value="Unassembled WGS sequence"/>
</dbReference>
<dbReference type="InterPro" id="IPR042099">
    <property type="entry name" value="ANL_N_sf"/>
</dbReference>
<dbReference type="PANTHER" id="PTHR22754:SF32">
    <property type="entry name" value="DISCO-INTERACTING PROTEIN 2"/>
    <property type="match status" value="1"/>
</dbReference>
<dbReference type="EMBL" id="STFG01000007">
    <property type="protein sequence ID" value="THU01947.1"/>
    <property type="molecule type" value="Genomic_DNA"/>
</dbReference>
<dbReference type="PANTHER" id="PTHR22754">
    <property type="entry name" value="DISCO-INTERACTING PROTEIN 2 DIP2 -RELATED"/>
    <property type="match status" value="1"/>
</dbReference>
<dbReference type="RefSeq" id="WP_136573255.1">
    <property type="nucleotide sequence ID" value="NZ_STFG01000007.1"/>
</dbReference>
<dbReference type="GO" id="GO:0070566">
    <property type="term" value="F:adenylyltransferase activity"/>
    <property type="evidence" value="ECO:0007669"/>
    <property type="project" value="TreeGrafter"/>
</dbReference>
<dbReference type="PROSITE" id="PS00455">
    <property type="entry name" value="AMP_BINDING"/>
    <property type="match status" value="1"/>
</dbReference>
<dbReference type="GO" id="GO:0006633">
    <property type="term" value="P:fatty acid biosynthetic process"/>
    <property type="evidence" value="ECO:0007669"/>
    <property type="project" value="TreeGrafter"/>
</dbReference>
<comment type="caution">
    <text evidence="3">The sequence shown here is derived from an EMBL/GenBank/DDBJ whole genome shotgun (WGS) entry which is preliminary data.</text>
</comment>
<comment type="similarity">
    <text evidence="1">Belongs to the ATP-dependent AMP-binding enzyme family.</text>
</comment>